<dbReference type="InterPro" id="IPR021109">
    <property type="entry name" value="Peptidase_aspartic_dom_sf"/>
</dbReference>
<dbReference type="EMBL" id="ML978991">
    <property type="protein sequence ID" value="KAF1924750.1"/>
    <property type="molecule type" value="Genomic_DNA"/>
</dbReference>
<keyword evidence="2" id="KW-0812">Transmembrane</keyword>
<feature type="domain" description="Peptidase A1" evidence="3">
    <location>
        <begin position="1"/>
        <end position="360"/>
    </location>
</feature>
<dbReference type="PROSITE" id="PS51767">
    <property type="entry name" value="PEPTIDASE_A1"/>
    <property type="match status" value="1"/>
</dbReference>
<keyword evidence="4" id="KW-0378">Hydrolase</keyword>
<sequence length="477" mass="52151">MNQSTGLTSPLVVPNSGRWIGNDGSWSSFLVQVGKPPQFFHDCEPQRMNITDCGTKRGIEVFDSKPSPGFQRNRSSTWKEVGVYRMGLGANLGLTSTAYYGYDNIRFGSNSDQNATQSERSAVAAYATPEFWVGQLGLSPSSVFLNETNQAPSFLKMLKDEGKIPSLSFEYQAGSPNRLTRVADSLVLGGYDRSRQTNMTLLVPLNPDAVVGMQSISIQSINGPTTNIPGNGIKATIDTNTPDVWLPTEVCDTFASALGLTYFQEADRYIFNDTARSAIQSLSPTFRFVIGTSTAGGATVTIEIPYGAFDLQATYPIFATPTYYFPLRRAANESQLTFGRAFLPEVYPSVDWERNAFNISQALFNSPPLPRDLITIKPIDALSEVFPQPYERAGGSSLSIGAIVGIVIGSLGILLTLAVLWWSTMQTESEPPHTLSTDGKEVAQLSRTRTALELEGRAVKELYTPFGHYGYTENKHS</sequence>
<keyword evidence="2" id="KW-1133">Transmembrane helix</keyword>
<dbReference type="SUPFAM" id="SSF50630">
    <property type="entry name" value="Acid proteases"/>
    <property type="match status" value="1"/>
</dbReference>
<accession>A0A6A5RBU1</accession>
<organism evidence="4 5">
    <name type="scientific">Didymella exigua CBS 183.55</name>
    <dbReference type="NCBI Taxonomy" id="1150837"/>
    <lineage>
        <taxon>Eukaryota</taxon>
        <taxon>Fungi</taxon>
        <taxon>Dikarya</taxon>
        <taxon>Ascomycota</taxon>
        <taxon>Pezizomycotina</taxon>
        <taxon>Dothideomycetes</taxon>
        <taxon>Pleosporomycetidae</taxon>
        <taxon>Pleosporales</taxon>
        <taxon>Pleosporineae</taxon>
        <taxon>Didymellaceae</taxon>
        <taxon>Didymella</taxon>
    </lineage>
</organism>
<feature type="transmembrane region" description="Helical" evidence="2">
    <location>
        <begin position="398"/>
        <end position="422"/>
    </location>
</feature>
<dbReference type="PANTHER" id="PTHR47966">
    <property type="entry name" value="BETA-SITE APP-CLEAVING ENZYME, ISOFORM A-RELATED"/>
    <property type="match status" value="1"/>
</dbReference>
<dbReference type="Pfam" id="PF00026">
    <property type="entry name" value="Asp"/>
    <property type="match status" value="1"/>
</dbReference>
<dbReference type="InterPro" id="IPR001461">
    <property type="entry name" value="Aspartic_peptidase_A1"/>
</dbReference>
<gene>
    <name evidence="4" type="ORF">M421DRAFT_401802</name>
</gene>
<dbReference type="GO" id="GO:0000324">
    <property type="term" value="C:fungal-type vacuole"/>
    <property type="evidence" value="ECO:0007669"/>
    <property type="project" value="TreeGrafter"/>
</dbReference>
<evidence type="ECO:0000313" key="4">
    <source>
        <dbReference type="EMBL" id="KAF1924750.1"/>
    </source>
</evidence>
<dbReference type="InterPro" id="IPR034164">
    <property type="entry name" value="Pepsin-like_dom"/>
</dbReference>
<reference evidence="4" key="1">
    <citation type="journal article" date="2020" name="Stud. Mycol.">
        <title>101 Dothideomycetes genomes: a test case for predicting lifestyles and emergence of pathogens.</title>
        <authorList>
            <person name="Haridas S."/>
            <person name="Albert R."/>
            <person name="Binder M."/>
            <person name="Bloem J."/>
            <person name="Labutti K."/>
            <person name="Salamov A."/>
            <person name="Andreopoulos B."/>
            <person name="Baker S."/>
            <person name="Barry K."/>
            <person name="Bills G."/>
            <person name="Bluhm B."/>
            <person name="Cannon C."/>
            <person name="Castanera R."/>
            <person name="Culley D."/>
            <person name="Daum C."/>
            <person name="Ezra D."/>
            <person name="Gonzalez J."/>
            <person name="Henrissat B."/>
            <person name="Kuo A."/>
            <person name="Liang C."/>
            <person name="Lipzen A."/>
            <person name="Lutzoni F."/>
            <person name="Magnuson J."/>
            <person name="Mondo S."/>
            <person name="Nolan M."/>
            <person name="Ohm R."/>
            <person name="Pangilinan J."/>
            <person name="Park H.-J."/>
            <person name="Ramirez L."/>
            <person name="Alfaro M."/>
            <person name="Sun H."/>
            <person name="Tritt A."/>
            <person name="Yoshinaga Y."/>
            <person name="Zwiers L.-H."/>
            <person name="Turgeon B."/>
            <person name="Goodwin S."/>
            <person name="Spatafora J."/>
            <person name="Crous P."/>
            <person name="Grigoriev I."/>
        </authorList>
    </citation>
    <scope>NUCLEOTIDE SEQUENCE</scope>
    <source>
        <strain evidence="4">CBS 183.55</strain>
    </source>
</reference>
<keyword evidence="2" id="KW-0472">Membrane</keyword>
<dbReference type="GO" id="GO:0004190">
    <property type="term" value="F:aspartic-type endopeptidase activity"/>
    <property type="evidence" value="ECO:0007669"/>
    <property type="project" value="InterPro"/>
</dbReference>
<protein>
    <submittedName>
        <fullName evidence="4">Acid protease</fullName>
    </submittedName>
</protein>
<dbReference type="OrthoDB" id="4074350at2759"/>
<evidence type="ECO:0000313" key="5">
    <source>
        <dbReference type="Proteomes" id="UP000800082"/>
    </source>
</evidence>
<dbReference type="Gene3D" id="2.40.70.10">
    <property type="entry name" value="Acid Proteases"/>
    <property type="match status" value="2"/>
</dbReference>
<dbReference type="GeneID" id="54347889"/>
<evidence type="ECO:0000256" key="1">
    <source>
        <dbReference type="ARBA" id="ARBA00007447"/>
    </source>
</evidence>
<proteinExistence type="inferred from homology"/>
<name>A0A6A5RBU1_9PLEO</name>
<dbReference type="InterPro" id="IPR033121">
    <property type="entry name" value="PEPTIDASE_A1"/>
</dbReference>
<evidence type="ECO:0000259" key="3">
    <source>
        <dbReference type="PROSITE" id="PS51767"/>
    </source>
</evidence>
<dbReference type="RefSeq" id="XP_033445002.1">
    <property type="nucleotide sequence ID" value="XM_033590228.1"/>
</dbReference>
<comment type="similarity">
    <text evidence="1">Belongs to the peptidase A1 family.</text>
</comment>
<dbReference type="Proteomes" id="UP000800082">
    <property type="component" value="Unassembled WGS sequence"/>
</dbReference>
<dbReference type="GO" id="GO:0006508">
    <property type="term" value="P:proteolysis"/>
    <property type="evidence" value="ECO:0007669"/>
    <property type="project" value="UniProtKB-KW"/>
</dbReference>
<dbReference type="PANTHER" id="PTHR47966:SF51">
    <property type="entry name" value="BETA-SITE APP-CLEAVING ENZYME, ISOFORM A-RELATED"/>
    <property type="match status" value="1"/>
</dbReference>
<keyword evidence="4" id="KW-0645">Protease</keyword>
<dbReference type="AlphaFoldDB" id="A0A6A5RBU1"/>
<keyword evidence="5" id="KW-1185">Reference proteome</keyword>
<dbReference type="CDD" id="cd05471">
    <property type="entry name" value="pepsin_like"/>
    <property type="match status" value="1"/>
</dbReference>
<evidence type="ECO:0000256" key="2">
    <source>
        <dbReference type="SAM" id="Phobius"/>
    </source>
</evidence>